<dbReference type="EMBL" id="JACEFI010000007">
    <property type="protein sequence ID" value="KAH0597282.1"/>
    <property type="molecule type" value="Genomic_DNA"/>
</dbReference>
<dbReference type="InterPro" id="IPR036282">
    <property type="entry name" value="Glutathione-S-Trfase_C_sf"/>
</dbReference>
<dbReference type="InterPro" id="IPR010987">
    <property type="entry name" value="Glutathione-S-Trfase_C-like"/>
</dbReference>
<feature type="domain" description="GST C-terminal" evidence="1">
    <location>
        <begin position="1"/>
        <end position="116"/>
    </location>
</feature>
<dbReference type="Proteomes" id="UP000764110">
    <property type="component" value="Unassembled WGS sequence"/>
</dbReference>
<accession>A0A9P8MC36</accession>
<dbReference type="PANTHER" id="PTHR44051">
    <property type="entry name" value="GLUTATHIONE S-TRANSFERASE-RELATED"/>
    <property type="match status" value="1"/>
</dbReference>
<name>A0A9P8MC36_9HYPO</name>
<dbReference type="InterPro" id="IPR004046">
    <property type="entry name" value="GST_C"/>
</dbReference>
<dbReference type="Pfam" id="PF00043">
    <property type="entry name" value="GST_C"/>
    <property type="match status" value="1"/>
</dbReference>
<dbReference type="SUPFAM" id="SSF47616">
    <property type="entry name" value="GST C-terminal domain-like"/>
    <property type="match status" value="1"/>
</dbReference>
<comment type="caution">
    <text evidence="2">The sequence shown here is derived from an EMBL/GenBank/DDBJ whole genome shotgun (WGS) entry which is preliminary data.</text>
</comment>
<protein>
    <recommendedName>
        <fullName evidence="1">GST C-terminal domain-containing protein</fullName>
    </recommendedName>
</protein>
<evidence type="ECO:0000313" key="3">
    <source>
        <dbReference type="Proteomes" id="UP000764110"/>
    </source>
</evidence>
<dbReference type="PROSITE" id="PS50405">
    <property type="entry name" value="GST_CTER"/>
    <property type="match status" value="1"/>
</dbReference>
<keyword evidence="3" id="KW-1185">Reference proteome</keyword>
<organism evidence="2 3">
    <name type="scientific">Metarhizium humberi</name>
    <dbReference type="NCBI Taxonomy" id="2596975"/>
    <lineage>
        <taxon>Eukaryota</taxon>
        <taxon>Fungi</taxon>
        <taxon>Dikarya</taxon>
        <taxon>Ascomycota</taxon>
        <taxon>Pezizomycotina</taxon>
        <taxon>Sordariomycetes</taxon>
        <taxon>Hypocreomycetidae</taxon>
        <taxon>Hypocreales</taxon>
        <taxon>Clavicipitaceae</taxon>
        <taxon>Metarhizium</taxon>
    </lineage>
</organism>
<dbReference type="Gene3D" id="1.20.1050.10">
    <property type="match status" value="1"/>
</dbReference>
<gene>
    <name evidence="2" type="ORF">MHUMG1_04659</name>
</gene>
<evidence type="ECO:0000313" key="2">
    <source>
        <dbReference type="EMBL" id="KAH0597282.1"/>
    </source>
</evidence>
<proteinExistence type="predicted"/>
<evidence type="ECO:0000259" key="1">
    <source>
        <dbReference type="PROSITE" id="PS50405"/>
    </source>
</evidence>
<reference evidence="2 3" key="1">
    <citation type="submission" date="2020-07" db="EMBL/GenBank/DDBJ databases">
        <title>Metarhizium humberi genome.</title>
        <authorList>
            <person name="Lysoe E."/>
        </authorList>
    </citation>
    <scope>NUCLEOTIDE SEQUENCE [LARGE SCALE GENOMIC DNA]</scope>
    <source>
        <strain evidence="2 3">ESALQ1638</strain>
    </source>
</reference>
<dbReference type="AlphaFoldDB" id="A0A9P8MC36"/>
<dbReference type="PANTHER" id="PTHR44051:SF3">
    <property type="entry name" value="TRANSCRIPTIONAL REGULATOR URE2"/>
    <property type="match status" value="1"/>
</dbReference>
<sequence>MYTGISNMKQSLQGPYFGQHVWFRKFHPEDLPSAKKRHDEQTLRVSQVLDSILEGKEYLVGNEFSHADLVFIPWDSVVEGFSNGLLAESEADKYPNFSGWHNRLVARSAARKVYGL</sequence>